<dbReference type="GO" id="GO:0043770">
    <property type="term" value="F:demethylmenaquinone methyltransferase activity"/>
    <property type="evidence" value="ECO:0007669"/>
    <property type="project" value="UniProtKB-UniRule"/>
</dbReference>
<organism evidence="5">
    <name type="scientific">uncultured Armatimonadetes bacterium</name>
    <dbReference type="NCBI Taxonomy" id="157466"/>
    <lineage>
        <taxon>Bacteria</taxon>
        <taxon>Bacillati</taxon>
        <taxon>Armatimonadota</taxon>
        <taxon>environmental samples</taxon>
    </lineage>
</organism>
<comment type="caution">
    <text evidence="4">Lacks conserved residue(s) required for the propagation of feature annotation.</text>
</comment>
<feature type="binding site" evidence="4">
    <location>
        <position position="99"/>
    </location>
    <ligand>
        <name>S-adenosyl-L-methionine</name>
        <dbReference type="ChEBI" id="CHEBI:59789"/>
    </ligand>
</feature>
<name>A0A6J4K0B2_9BACT</name>
<evidence type="ECO:0000256" key="3">
    <source>
        <dbReference type="ARBA" id="ARBA00022691"/>
    </source>
</evidence>
<dbReference type="AlphaFoldDB" id="A0A6J4K0B2"/>
<protein>
    <recommendedName>
        <fullName evidence="4">Demethylmenaquinone methyltransferase</fullName>
        <ecNumber evidence="4">2.1.1.163</ecNumber>
    </recommendedName>
</protein>
<feature type="binding site" evidence="4">
    <location>
        <position position="78"/>
    </location>
    <ligand>
        <name>S-adenosyl-L-methionine</name>
        <dbReference type="ChEBI" id="CHEBI:59789"/>
    </ligand>
</feature>
<comment type="catalytic activity">
    <reaction evidence="4">
        <text>a 2-demethylmenaquinol + S-adenosyl-L-methionine = a menaquinol + S-adenosyl-L-homocysteine + H(+)</text>
        <dbReference type="Rhea" id="RHEA:42640"/>
        <dbReference type="Rhea" id="RHEA-COMP:9539"/>
        <dbReference type="Rhea" id="RHEA-COMP:9563"/>
        <dbReference type="ChEBI" id="CHEBI:15378"/>
        <dbReference type="ChEBI" id="CHEBI:18151"/>
        <dbReference type="ChEBI" id="CHEBI:55437"/>
        <dbReference type="ChEBI" id="CHEBI:57856"/>
        <dbReference type="ChEBI" id="CHEBI:59789"/>
        <dbReference type="EC" id="2.1.1.163"/>
    </reaction>
</comment>
<dbReference type="PROSITE" id="PS01183">
    <property type="entry name" value="UBIE_1"/>
    <property type="match status" value="1"/>
</dbReference>
<dbReference type="NCBIfam" id="NF001244">
    <property type="entry name" value="PRK00216.1-5"/>
    <property type="match status" value="1"/>
</dbReference>
<dbReference type="Pfam" id="PF01209">
    <property type="entry name" value="Ubie_methyltran"/>
    <property type="match status" value="1"/>
</dbReference>
<dbReference type="PROSITE" id="PS51608">
    <property type="entry name" value="SAM_MT_UBIE"/>
    <property type="match status" value="1"/>
</dbReference>
<evidence type="ECO:0000256" key="4">
    <source>
        <dbReference type="HAMAP-Rule" id="MF_01813"/>
    </source>
</evidence>
<keyword evidence="3 4" id="KW-0949">S-adenosyl-L-methionine</keyword>
<sequence length="254" mass="27749">MSVAVKTPEKPGSAAAAALPAPGEKHRYVRAMFDAIAPRYDLLNSLLSARLHHGWRRVAAAQAALRPGDTALDVCTGTGDLAIQLARRVGREGRVIGGDFSLPMLRLGERKARRCAPAVVRMTLADAQALPYPSDVFDAVTVAFGIRNVADIERGLGEMARVARPGGRVVILEFNQPRNRALRALWRWLSFRFIPLVGGLVSGRRHAYEYLPSSVDVFQTREELTSLMERAGLGDVRVTDLMFGTVVVHRGVKS</sequence>
<dbReference type="NCBIfam" id="TIGR01934">
    <property type="entry name" value="MenG_MenH_UbiE"/>
    <property type="match status" value="1"/>
</dbReference>
<reference evidence="5" key="1">
    <citation type="submission" date="2020-02" db="EMBL/GenBank/DDBJ databases">
        <authorList>
            <person name="Meier V. D."/>
        </authorList>
    </citation>
    <scope>NUCLEOTIDE SEQUENCE</scope>
    <source>
        <strain evidence="5">AVDCRST_MAG63</strain>
    </source>
</reference>
<dbReference type="CDD" id="cd02440">
    <property type="entry name" value="AdoMet_MTases"/>
    <property type="match status" value="1"/>
</dbReference>
<comment type="function">
    <text evidence="4">Methyltransferase required for the conversion of demethylmenaquinol (DMKH2) to menaquinol (MKH2).</text>
</comment>
<keyword evidence="4" id="KW-0474">Menaquinone biosynthesis</keyword>
<dbReference type="PANTHER" id="PTHR43591:SF24">
    <property type="entry name" value="2-METHOXY-6-POLYPRENYL-1,4-BENZOQUINOL METHYLASE, MITOCHONDRIAL"/>
    <property type="match status" value="1"/>
</dbReference>
<dbReference type="EC" id="2.1.1.163" evidence="4"/>
<gene>
    <name evidence="4" type="primary">menG</name>
    <name evidence="5" type="ORF">AVDCRST_MAG63-4456</name>
</gene>
<dbReference type="InterPro" id="IPR029063">
    <property type="entry name" value="SAM-dependent_MTases_sf"/>
</dbReference>
<proteinExistence type="inferred from homology"/>
<dbReference type="InterPro" id="IPR023576">
    <property type="entry name" value="UbiE/COQ5_MeTrFase_CS"/>
</dbReference>
<evidence type="ECO:0000313" key="5">
    <source>
        <dbReference type="EMBL" id="CAA9292221.1"/>
    </source>
</evidence>
<dbReference type="PANTHER" id="PTHR43591">
    <property type="entry name" value="METHYLTRANSFERASE"/>
    <property type="match status" value="1"/>
</dbReference>
<dbReference type="EMBL" id="CADCTO010000619">
    <property type="protein sequence ID" value="CAA9292221.1"/>
    <property type="molecule type" value="Genomic_DNA"/>
</dbReference>
<dbReference type="GO" id="GO:0008425">
    <property type="term" value="F:2-methoxy-6-polyprenyl-1,4-benzoquinol methyltransferase activity"/>
    <property type="evidence" value="ECO:0007669"/>
    <property type="project" value="TreeGrafter"/>
</dbReference>
<dbReference type="SUPFAM" id="SSF53335">
    <property type="entry name" value="S-adenosyl-L-methionine-dependent methyltransferases"/>
    <property type="match status" value="1"/>
</dbReference>
<evidence type="ECO:0000256" key="2">
    <source>
        <dbReference type="ARBA" id="ARBA00022679"/>
    </source>
</evidence>
<dbReference type="GO" id="GO:0009234">
    <property type="term" value="P:menaquinone biosynthetic process"/>
    <property type="evidence" value="ECO:0007669"/>
    <property type="project" value="UniProtKB-UniRule"/>
</dbReference>
<dbReference type="HAMAP" id="MF_01813">
    <property type="entry name" value="MenG_UbiE_methyltr"/>
    <property type="match status" value="1"/>
</dbReference>
<comment type="similarity">
    <text evidence="4">Belongs to the class I-like SAM-binding methyltransferase superfamily. MenG/UbiE family.</text>
</comment>
<feature type="binding site" evidence="4">
    <location>
        <begin position="126"/>
        <end position="127"/>
    </location>
    <ligand>
        <name>S-adenosyl-L-methionine</name>
        <dbReference type="ChEBI" id="CHEBI:59789"/>
    </ligand>
</feature>
<accession>A0A6J4K0B2</accession>
<keyword evidence="2 4" id="KW-0808">Transferase</keyword>
<keyword evidence="1 4" id="KW-0489">Methyltransferase</keyword>
<comment type="pathway">
    <text evidence="4">Quinol/quinone metabolism; menaquinone biosynthesis; menaquinol from 1,4-dihydroxy-2-naphthoate: step 2/2.</text>
</comment>
<dbReference type="Gene3D" id="3.40.50.150">
    <property type="entry name" value="Vaccinia Virus protein VP39"/>
    <property type="match status" value="1"/>
</dbReference>
<evidence type="ECO:0000256" key="1">
    <source>
        <dbReference type="ARBA" id="ARBA00022603"/>
    </source>
</evidence>
<dbReference type="UniPathway" id="UPA00079">
    <property type="reaction ID" value="UER00169"/>
</dbReference>
<dbReference type="InterPro" id="IPR004033">
    <property type="entry name" value="UbiE/COQ5_MeTrFase"/>
</dbReference>
<dbReference type="GO" id="GO:0032259">
    <property type="term" value="P:methylation"/>
    <property type="evidence" value="ECO:0007669"/>
    <property type="project" value="UniProtKB-KW"/>
</dbReference>